<dbReference type="SUPFAM" id="SSF161098">
    <property type="entry name" value="MetI-like"/>
    <property type="match status" value="1"/>
</dbReference>
<evidence type="ECO:0000256" key="4">
    <source>
        <dbReference type="ARBA" id="ARBA00022692"/>
    </source>
</evidence>
<keyword evidence="10" id="KW-1185">Reference proteome</keyword>
<keyword evidence="4 7" id="KW-0812">Transmembrane</keyword>
<dbReference type="PANTHER" id="PTHR30151:SF0">
    <property type="entry name" value="ABC TRANSPORTER PERMEASE PROTEIN MJ0413-RELATED"/>
    <property type="match status" value="1"/>
</dbReference>
<comment type="similarity">
    <text evidence="7">Belongs to the binding-protein-dependent transport system permease family.</text>
</comment>
<evidence type="ECO:0000256" key="2">
    <source>
        <dbReference type="ARBA" id="ARBA00022448"/>
    </source>
</evidence>
<name>A0A4P6ECT2_9MICO</name>
<feature type="transmembrane region" description="Helical" evidence="7">
    <location>
        <begin position="189"/>
        <end position="211"/>
    </location>
</feature>
<dbReference type="PROSITE" id="PS50928">
    <property type="entry name" value="ABC_TM1"/>
    <property type="match status" value="1"/>
</dbReference>
<dbReference type="OrthoDB" id="3173654at2"/>
<reference evidence="9 10" key="1">
    <citation type="submission" date="2019-01" db="EMBL/GenBank/DDBJ databases">
        <title>Genome sequencing of strain DFW100M-13.</title>
        <authorList>
            <person name="Heo J."/>
            <person name="Kim S.-J."/>
            <person name="Kim J.-S."/>
            <person name="Hong S.-B."/>
            <person name="Kwon S.-W."/>
        </authorList>
    </citation>
    <scope>NUCLEOTIDE SEQUENCE [LARGE SCALE GENOMIC DNA]</scope>
    <source>
        <strain evidence="9 10">DFW100M-13</strain>
    </source>
</reference>
<evidence type="ECO:0000256" key="3">
    <source>
        <dbReference type="ARBA" id="ARBA00022475"/>
    </source>
</evidence>
<dbReference type="Pfam" id="PF00528">
    <property type="entry name" value="BPD_transp_1"/>
    <property type="match status" value="1"/>
</dbReference>
<dbReference type="AlphaFoldDB" id="A0A4P6ECT2"/>
<dbReference type="PANTHER" id="PTHR30151">
    <property type="entry name" value="ALKANE SULFONATE ABC TRANSPORTER-RELATED, MEMBRANE SUBUNIT"/>
    <property type="match status" value="1"/>
</dbReference>
<evidence type="ECO:0000256" key="6">
    <source>
        <dbReference type="ARBA" id="ARBA00023136"/>
    </source>
</evidence>
<dbReference type="InterPro" id="IPR035906">
    <property type="entry name" value="MetI-like_sf"/>
</dbReference>
<dbReference type="GO" id="GO:0005886">
    <property type="term" value="C:plasma membrane"/>
    <property type="evidence" value="ECO:0007669"/>
    <property type="project" value="UniProtKB-SubCell"/>
</dbReference>
<evidence type="ECO:0000256" key="1">
    <source>
        <dbReference type="ARBA" id="ARBA00004651"/>
    </source>
</evidence>
<evidence type="ECO:0000313" key="9">
    <source>
        <dbReference type="EMBL" id="QAY59163.1"/>
    </source>
</evidence>
<keyword evidence="6 7" id="KW-0472">Membrane</keyword>
<keyword evidence="3" id="KW-1003">Cell membrane</keyword>
<dbReference type="GO" id="GO:0055085">
    <property type="term" value="P:transmembrane transport"/>
    <property type="evidence" value="ECO:0007669"/>
    <property type="project" value="InterPro"/>
</dbReference>
<keyword evidence="2 7" id="KW-0813">Transport</keyword>
<organism evidence="9 10">
    <name type="scientific">Microbacterium protaetiae</name>
    <dbReference type="NCBI Taxonomy" id="2509458"/>
    <lineage>
        <taxon>Bacteria</taxon>
        <taxon>Bacillati</taxon>
        <taxon>Actinomycetota</taxon>
        <taxon>Actinomycetes</taxon>
        <taxon>Micrococcales</taxon>
        <taxon>Microbacteriaceae</taxon>
        <taxon>Microbacterium</taxon>
    </lineage>
</organism>
<dbReference type="RefSeq" id="WP_129386095.1">
    <property type="nucleotide sequence ID" value="NZ_CP035494.1"/>
</dbReference>
<protein>
    <submittedName>
        <fullName evidence="9">ABC transporter permease</fullName>
    </submittedName>
</protein>
<evidence type="ECO:0000256" key="5">
    <source>
        <dbReference type="ARBA" id="ARBA00022989"/>
    </source>
</evidence>
<dbReference type="KEGG" id="mprt:ET475_03575"/>
<gene>
    <name evidence="9" type="ORF">ET475_03575</name>
</gene>
<feature type="transmembrane region" description="Helical" evidence="7">
    <location>
        <begin position="109"/>
        <end position="135"/>
    </location>
</feature>
<feature type="transmembrane region" description="Helical" evidence="7">
    <location>
        <begin position="223"/>
        <end position="243"/>
    </location>
</feature>
<sequence length="261" mass="28528">MKLLRHTAAAVAFGLGLPVLLILIWWAASLNSTSIFVPRPGDLVTTFFRVWGSDRFLTDVLPSLGRYAIGAILAVVLGVIIGVVVGLNQTLRALTEPVFEFFRALPPPVLMPILMFLIGVGDAMKITIIVLGAVWPVLLNTIEGVRSTDSVQNETSRSYGIVGVRRVWYQVIPSAAPQILAGVRQSLPIALILMVISEMMASSSGLGFSIIQFQRRFEIPEMWAGIVLLGLIGLVVSLLFKVLEGRILRWYYGLKDLDNAA</sequence>
<accession>A0A4P6ECT2</accession>
<feature type="transmembrane region" description="Helical" evidence="7">
    <location>
        <begin position="67"/>
        <end position="88"/>
    </location>
</feature>
<dbReference type="Proteomes" id="UP000293995">
    <property type="component" value="Chromosome"/>
</dbReference>
<keyword evidence="5 7" id="KW-1133">Transmembrane helix</keyword>
<evidence type="ECO:0000313" key="10">
    <source>
        <dbReference type="Proteomes" id="UP000293995"/>
    </source>
</evidence>
<evidence type="ECO:0000259" key="8">
    <source>
        <dbReference type="PROSITE" id="PS50928"/>
    </source>
</evidence>
<comment type="subcellular location">
    <subcellularLocation>
        <location evidence="1 7">Cell membrane</location>
        <topology evidence="1 7">Multi-pass membrane protein</topology>
    </subcellularLocation>
</comment>
<feature type="domain" description="ABC transmembrane type-1" evidence="8">
    <location>
        <begin position="60"/>
        <end position="244"/>
    </location>
</feature>
<dbReference type="InterPro" id="IPR000515">
    <property type="entry name" value="MetI-like"/>
</dbReference>
<dbReference type="Gene3D" id="1.10.3720.10">
    <property type="entry name" value="MetI-like"/>
    <property type="match status" value="1"/>
</dbReference>
<evidence type="ECO:0000256" key="7">
    <source>
        <dbReference type="RuleBase" id="RU363032"/>
    </source>
</evidence>
<proteinExistence type="inferred from homology"/>
<dbReference type="EMBL" id="CP035494">
    <property type="protein sequence ID" value="QAY59163.1"/>
    <property type="molecule type" value="Genomic_DNA"/>
</dbReference>
<feature type="transmembrane region" description="Helical" evidence="7">
    <location>
        <begin position="7"/>
        <end position="28"/>
    </location>
</feature>